<dbReference type="EMBL" id="JABFOR010000011">
    <property type="protein sequence ID" value="NOJ71124.1"/>
    <property type="molecule type" value="Genomic_DNA"/>
</dbReference>
<organism evidence="2 3">
    <name type="scientific">Paenibacillus alvei</name>
    <name type="common">Bacillus alvei</name>
    <dbReference type="NCBI Taxonomy" id="44250"/>
    <lineage>
        <taxon>Bacteria</taxon>
        <taxon>Bacillati</taxon>
        <taxon>Bacillota</taxon>
        <taxon>Bacilli</taxon>
        <taxon>Bacillales</taxon>
        <taxon>Paenibacillaceae</taxon>
        <taxon>Paenibacillus</taxon>
    </lineage>
</organism>
<evidence type="ECO:0000313" key="1">
    <source>
        <dbReference type="EMBL" id="MCY9760677.1"/>
    </source>
</evidence>
<accession>A0AAP7DJ11</accession>
<evidence type="ECO:0000313" key="2">
    <source>
        <dbReference type="EMBL" id="NOJ71124.1"/>
    </source>
</evidence>
<dbReference type="Proteomes" id="UP000552038">
    <property type="component" value="Unassembled WGS sequence"/>
</dbReference>
<reference evidence="2 3" key="1">
    <citation type="submission" date="2020-05" db="EMBL/GenBank/DDBJ databases">
        <title>Whole genome sequencing and identification of novel metabolites from Paenibacillus alvei strain JR949.</title>
        <authorList>
            <person name="Rajendhran J."/>
            <person name="Sree Pranav P."/>
            <person name="Mahalakshmi B."/>
            <person name="Karthikeyan R."/>
        </authorList>
    </citation>
    <scope>NUCLEOTIDE SEQUENCE [LARGE SCALE GENOMIC DNA]</scope>
    <source>
        <strain evidence="2 3">JR949</strain>
    </source>
</reference>
<dbReference type="EMBL" id="JAMDNP010000016">
    <property type="protein sequence ID" value="MCY9760677.1"/>
    <property type="molecule type" value="Genomic_DNA"/>
</dbReference>
<sequence>MGIMLELLILILLCCNLLLLLRINSKLPRRDRAQEAYERAKKKYEMD</sequence>
<name>A0AAP7DJ11_PAEAL</name>
<keyword evidence="4" id="KW-1185">Reference proteome</keyword>
<comment type="caution">
    <text evidence="2">The sequence shown here is derived from an EMBL/GenBank/DDBJ whole genome shotgun (WGS) entry which is preliminary data.</text>
</comment>
<evidence type="ECO:0000313" key="3">
    <source>
        <dbReference type="Proteomes" id="UP000552038"/>
    </source>
</evidence>
<dbReference type="Proteomes" id="UP001527181">
    <property type="component" value="Unassembled WGS sequence"/>
</dbReference>
<dbReference type="RefSeq" id="WP_163974398.1">
    <property type="nucleotide sequence ID" value="NZ_JABFOR010000011.1"/>
</dbReference>
<gene>
    <name evidence="2" type="ORF">HMI46_11215</name>
    <name evidence="1" type="ORF">M5X12_08820</name>
</gene>
<protein>
    <submittedName>
        <fullName evidence="2">Uncharacterized protein</fullName>
    </submittedName>
</protein>
<proteinExistence type="predicted"/>
<evidence type="ECO:0000313" key="4">
    <source>
        <dbReference type="Proteomes" id="UP001527181"/>
    </source>
</evidence>
<dbReference type="AlphaFoldDB" id="A0AAP7DJ11"/>
<reference evidence="1 4" key="2">
    <citation type="submission" date="2022-05" db="EMBL/GenBank/DDBJ databases">
        <title>Genome Sequencing of Bee-Associated Microbes.</title>
        <authorList>
            <person name="Dunlap C."/>
        </authorList>
    </citation>
    <scope>NUCLEOTIDE SEQUENCE [LARGE SCALE GENOMIC DNA]</scope>
    <source>
        <strain evidence="1 4">NRRL B-04010</strain>
    </source>
</reference>